<evidence type="ECO:0000256" key="1">
    <source>
        <dbReference type="SAM" id="MobiDB-lite"/>
    </source>
</evidence>
<comment type="caution">
    <text evidence="2">The sequence shown here is derived from an EMBL/GenBank/DDBJ whole genome shotgun (WGS) entry which is preliminary data.</text>
</comment>
<proteinExistence type="predicted"/>
<sequence length="291" mass="32342">MAEAPAKRQKVGQGSQAPDDTPSFEDFAPDGDVVFIVQGKTRVRVHSAVMKCAYSVFAAMLKPNFKEGRALAESGDTPVEIPLPEDDSEAFGWVCRALHRQADTRLWKPTLTQLASIWLLVDKYNLKGSMQLSPDLWTSESIEERYSDHAFWIFAVTSLKLREAEHFETATRELILKSETPFITIASTSSGFTTGVASSSDINKLAAHFRDLLFATRGPRLAVIRSIISGIQQWARSPGCKAKGSTCAKSMRSVQEKASYFFRYEVWADGLCLDCFIEKPCVEHGSDESDE</sequence>
<feature type="region of interest" description="Disordered" evidence="1">
    <location>
        <begin position="1"/>
        <end position="26"/>
    </location>
</feature>
<evidence type="ECO:0000313" key="2">
    <source>
        <dbReference type="EMBL" id="KPA40322.1"/>
    </source>
</evidence>
<dbReference type="SUPFAM" id="SSF54695">
    <property type="entry name" value="POZ domain"/>
    <property type="match status" value="1"/>
</dbReference>
<dbReference type="Gene3D" id="3.30.710.10">
    <property type="entry name" value="Potassium Channel Kv1.1, Chain A"/>
    <property type="match status" value="1"/>
</dbReference>
<gene>
    <name evidence="2" type="ORF">FLAG1_06802</name>
</gene>
<organism evidence="2 3">
    <name type="scientific">Fusarium langsethiae</name>
    <dbReference type="NCBI Taxonomy" id="179993"/>
    <lineage>
        <taxon>Eukaryota</taxon>
        <taxon>Fungi</taxon>
        <taxon>Dikarya</taxon>
        <taxon>Ascomycota</taxon>
        <taxon>Pezizomycotina</taxon>
        <taxon>Sordariomycetes</taxon>
        <taxon>Hypocreomycetidae</taxon>
        <taxon>Hypocreales</taxon>
        <taxon>Nectriaceae</taxon>
        <taxon>Fusarium</taxon>
    </lineage>
</organism>
<reference evidence="2 3" key="1">
    <citation type="submission" date="2015-04" db="EMBL/GenBank/DDBJ databases">
        <title>The draft genome sequence of Fusarium langsethiae, a T-2/HT-2 mycotoxin producer.</title>
        <authorList>
            <person name="Lysoe E."/>
            <person name="Divon H.H."/>
            <person name="Terzi V."/>
            <person name="Orru L."/>
            <person name="Lamontanara A."/>
            <person name="Kolseth A.-K."/>
            <person name="Frandsen R.J."/>
            <person name="Nielsen K."/>
            <person name="Thrane U."/>
        </authorList>
    </citation>
    <scope>NUCLEOTIDE SEQUENCE [LARGE SCALE GENOMIC DNA]</scope>
    <source>
        <strain evidence="2 3">Fl201059</strain>
    </source>
</reference>
<dbReference type="AlphaFoldDB" id="A0A0M9EV57"/>
<accession>A0A0M9EV57</accession>
<dbReference type="Proteomes" id="UP000037904">
    <property type="component" value="Unassembled WGS sequence"/>
</dbReference>
<dbReference type="InterPro" id="IPR011333">
    <property type="entry name" value="SKP1/BTB/POZ_sf"/>
</dbReference>
<dbReference type="CDD" id="cd18186">
    <property type="entry name" value="BTB_POZ_ZBTB_KLHL-like"/>
    <property type="match status" value="1"/>
</dbReference>
<keyword evidence="3" id="KW-1185">Reference proteome</keyword>
<protein>
    <submittedName>
        <fullName evidence="2">Btb poz protein</fullName>
    </submittedName>
</protein>
<dbReference type="EMBL" id="JXCE01000141">
    <property type="protein sequence ID" value="KPA40322.1"/>
    <property type="molecule type" value="Genomic_DNA"/>
</dbReference>
<evidence type="ECO:0000313" key="3">
    <source>
        <dbReference type="Proteomes" id="UP000037904"/>
    </source>
</evidence>
<name>A0A0M9EV57_FUSLA</name>
<dbReference type="OrthoDB" id="5275938at2759"/>